<dbReference type="GO" id="GO:0003676">
    <property type="term" value="F:nucleic acid binding"/>
    <property type="evidence" value="ECO:0007669"/>
    <property type="project" value="InterPro"/>
</dbReference>
<sequence length="231" mass="25876">MLKVPYIHLGFPQALYGSENKPNHTRPGSRWPWPDNTDKFYKTGPKTYEAFLKNHISKCGLSPQQVTRISVDRITPFLASNNETELKKKLIGAVTEGAKLFILVVEKYDTTIYRELKNLADRVVGIQSLCVVEQMKKTDRWFDDMMRNVMMKLNLKLGGINHVVDAVQTRLKSHTVVLGADLVHPSGNLPGVPSIASIVGSVDNHAGKCLGSMRLQGIDTTDRELSKNQLY</sequence>
<gene>
    <name evidence="2" type="ORF">Ptr86124_004737</name>
</gene>
<dbReference type="AlphaFoldDB" id="A0A922NHS7"/>
<dbReference type="Proteomes" id="UP000249757">
    <property type="component" value="Unassembled WGS sequence"/>
</dbReference>
<dbReference type="SUPFAM" id="SSF53098">
    <property type="entry name" value="Ribonuclease H-like"/>
    <property type="match status" value="1"/>
</dbReference>
<dbReference type="EMBL" id="NRDI02000005">
    <property type="protein sequence ID" value="KAI1516200.1"/>
    <property type="molecule type" value="Genomic_DNA"/>
</dbReference>
<evidence type="ECO:0000313" key="2">
    <source>
        <dbReference type="EMBL" id="KAI1516200.1"/>
    </source>
</evidence>
<dbReference type="PROSITE" id="PS50822">
    <property type="entry name" value="PIWI"/>
    <property type="match status" value="1"/>
</dbReference>
<keyword evidence="3" id="KW-1185">Reference proteome</keyword>
<reference evidence="3" key="1">
    <citation type="journal article" date="2022" name="Microb. Genom.">
        <title>A global pangenome for the wheat fungal pathogen Pyrenophora tritici-repentis and prediction of effector protein structural homology.</title>
        <authorList>
            <person name="Moolhuijzen P.M."/>
            <person name="See P.T."/>
            <person name="Shi G."/>
            <person name="Powell H.R."/>
            <person name="Cockram J."/>
            <person name="Jorgensen L.N."/>
            <person name="Benslimane H."/>
            <person name="Strelkov S.E."/>
            <person name="Turner J."/>
            <person name="Liu Z."/>
            <person name="Moffat C.S."/>
        </authorList>
    </citation>
    <scope>NUCLEOTIDE SEQUENCE [LARGE SCALE GENOMIC DNA]</scope>
</reference>
<name>A0A922NHS7_9PLEO</name>
<evidence type="ECO:0000313" key="3">
    <source>
        <dbReference type="Proteomes" id="UP000249757"/>
    </source>
</evidence>
<dbReference type="InterPro" id="IPR036397">
    <property type="entry name" value="RNaseH_sf"/>
</dbReference>
<dbReference type="Pfam" id="PF02171">
    <property type="entry name" value="Piwi"/>
    <property type="match status" value="1"/>
</dbReference>
<accession>A0A922NHS7</accession>
<protein>
    <submittedName>
        <fullName evidence="2">Piwi domain containing protein</fullName>
    </submittedName>
</protein>
<proteinExistence type="predicted"/>
<dbReference type="PANTHER" id="PTHR22891">
    <property type="entry name" value="EUKARYOTIC TRANSLATION INITIATION FACTOR 2C"/>
    <property type="match status" value="1"/>
</dbReference>
<organism evidence="2 3">
    <name type="scientific">Pyrenophora tritici-repentis</name>
    <dbReference type="NCBI Taxonomy" id="45151"/>
    <lineage>
        <taxon>Eukaryota</taxon>
        <taxon>Fungi</taxon>
        <taxon>Dikarya</taxon>
        <taxon>Ascomycota</taxon>
        <taxon>Pezizomycotina</taxon>
        <taxon>Dothideomycetes</taxon>
        <taxon>Pleosporomycetidae</taxon>
        <taxon>Pleosporales</taxon>
        <taxon>Pleosporineae</taxon>
        <taxon>Pleosporaceae</taxon>
        <taxon>Pyrenophora</taxon>
    </lineage>
</organism>
<dbReference type="Gene3D" id="3.30.420.10">
    <property type="entry name" value="Ribonuclease H-like superfamily/Ribonuclease H"/>
    <property type="match status" value="1"/>
</dbReference>
<dbReference type="InterPro" id="IPR012337">
    <property type="entry name" value="RNaseH-like_sf"/>
</dbReference>
<evidence type="ECO:0000259" key="1">
    <source>
        <dbReference type="PROSITE" id="PS50822"/>
    </source>
</evidence>
<comment type="caution">
    <text evidence="2">The sequence shown here is derived from an EMBL/GenBank/DDBJ whole genome shotgun (WGS) entry which is preliminary data.</text>
</comment>
<dbReference type="Gene3D" id="3.40.50.2300">
    <property type="match status" value="1"/>
</dbReference>
<feature type="domain" description="Piwi" evidence="1">
    <location>
        <begin position="100"/>
        <end position="203"/>
    </location>
</feature>
<dbReference type="InterPro" id="IPR003165">
    <property type="entry name" value="Piwi"/>
</dbReference>